<comment type="caution">
    <text evidence="2">The sequence shown here is derived from an EMBL/GenBank/DDBJ whole genome shotgun (WGS) entry which is preliminary data.</text>
</comment>
<accession>A0ABX2A2M6</accession>
<proteinExistence type="predicted"/>
<dbReference type="PANTHER" id="PTHR43649">
    <property type="entry name" value="ARABINOSE-BINDING PROTEIN-RELATED"/>
    <property type="match status" value="1"/>
</dbReference>
<dbReference type="Gene3D" id="3.40.190.10">
    <property type="entry name" value="Periplasmic binding protein-like II"/>
    <property type="match status" value="2"/>
</dbReference>
<reference evidence="2 3" key="1">
    <citation type="submission" date="2020-05" db="EMBL/GenBank/DDBJ databases">
        <title>Genomic Encyclopedia of Type Strains, Phase III (KMG-III): the genomes of soil and plant-associated and newly described type strains.</title>
        <authorList>
            <person name="Whitman W."/>
        </authorList>
    </citation>
    <scope>NUCLEOTIDE SEQUENCE [LARGE SCALE GENOMIC DNA]</scope>
    <source>
        <strain evidence="2 3">KCTC 19046</strain>
    </source>
</reference>
<keyword evidence="1" id="KW-0732">Signal</keyword>
<organism evidence="2 3">
    <name type="scientific">Isoptericola halotolerans</name>
    <dbReference type="NCBI Taxonomy" id="300560"/>
    <lineage>
        <taxon>Bacteria</taxon>
        <taxon>Bacillati</taxon>
        <taxon>Actinomycetota</taxon>
        <taxon>Actinomycetes</taxon>
        <taxon>Micrococcales</taxon>
        <taxon>Promicromonosporaceae</taxon>
        <taxon>Isoptericola</taxon>
    </lineage>
</organism>
<feature type="signal peptide" evidence="1">
    <location>
        <begin position="1"/>
        <end position="20"/>
    </location>
</feature>
<evidence type="ECO:0000256" key="1">
    <source>
        <dbReference type="SAM" id="SignalP"/>
    </source>
</evidence>
<dbReference type="Proteomes" id="UP000757540">
    <property type="component" value="Unassembled WGS sequence"/>
</dbReference>
<dbReference type="InterPro" id="IPR050490">
    <property type="entry name" value="Bact_solute-bd_prot1"/>
</dbReference>
<dbReference type="Pfam" id="PF01547">
    <property type="entry name" value="SBP_bac_1"/>
    <property type="match status" value="1"/>
</dbReference>
<dbReference type="RefSeq" id="WP_171783326.1">
    <property type="nucleotide sequence ID" value="NZ_BAAAML010000014.1"/>
</dbReference>
<dbReference type="SUPFAM" id="SSF53850">
    <property type="entry name" value="Periplasmic binding protein-like II"/>
    <property type="match status" value="1"/>
</dbReference>
<evidence type="ECO:0000313" key="3">
    <source>
        <dbReference type="Proteomes" id="UP000757540"/>
    </source>
</evidence>
<name>A0ABX2A2M6_9MICO</name>
<dbReference type="EMBL" id="JABEZU010000002">
    <property type="protein sequence ID" value="NOV97073.1"/>
    <property type="molecule type" value="Genomic_DNA"/>
</dbReference>
<dbReference type="PANTHER" id="PTHR43649:SF14">
    <property type="entry name" value="BLR3389 PROTEIN"/>
    <property type="match status" value="1"/>
</dbReference>
<evidence type="ECO:0000313" key="2">
    <source>
        <dbReference type="EMBL" id="NOV97073.1"/>
    </source>
</evidence>
<sequence>MRRRYVQILAGAAGSSLLLAACAQEDPQAGTRADPAVDTHAATAWALSGGSDVVLDGAFETWNGDHPDDTIEVSWLENDAYKTRIGEALETGEPPTLILGWAGADLDRLVAEDAVVDLSDAVGPVLDRVLPAVAANGEVDGRTYAVPNNQTQPVVLYYNAQVLERVGLEPPETFDDLLAAVDVLQDDGVLPIALAGGSRWPELMYIQYLTDRVGGPEVFQRVVDGEPGAWSDPAILEALRMIRQLVDAGAFGDHFTGTLADGSGDVSLVASGQAAFVLQGAWVYPDFLTEAPALIANDGLGFARFPDVEGGAGDADNVVGNPANFWSVSSAASPEAQQVAIDFLVEQTYAEREVDRFLIVRTVPPVRDLERQIKRLENADYLRFVYDMVESAPHFQLSWDQALPPEQAGPLLDNLHLVFTGELSARGFADAMNDTL</sequence>
<dbReference type="PROSITE" id="PS51257">
    <property type="entry name" value="PROKAR_LIPOPROTEIN"/>
    <property type="match status" value="1"/>
</dbReference>
<keyword evidence="3" id="KW-1185">Reference proteome</keyword>
<feature type="chain" id="PRO_5045303302" evidence="1">
    <location>
        <begin position="21"/>
        <end position="436"/>
    </location>
</feature>
<dbReference type="InterPro" id="IPR006059">
    <property type="entry name" value="SBP"/>
</dbReference>
<protein>
    <submittedName>
        <fullName evidence="2">Raffinose/stachyose/melibiose transport system substrate-binding protein</fullName>
    </submittedName>
</protein>
<gene>
    <name evidence="2" type="ORF">HDG69_001648</name>
</gene>